<evidence type="ECO:0000313" key="3">
    <source>
        <dbReference type="Proteomes" id="UP001375240"/>
    </source>
</evidence>
<keyword evidence="1" id="KW-0732">Signal</keyword>
<evidence type="ECO:0000256" key="1">
    <source>
        <dbReference type="SAM" id="SignalP"/>
    </source>
</evidence>
<feature type="signal peptide" evidence="1">
    <location>
        <begin position="1"/>
        <end position="18"/>
    </location>
</feature>
<sequence length="264" mass="29646">MLLKTIIFASMLVASVASAVLPTVRRDEDPPFHPDPSWPKPWKKDLLFANESTPDAYVKENDDTWIKLDLLFPIKIFDKTSKVAYISVNGIFSIDEPVADQPSVPEQPLPVDPAKCGTTPGAGCLPGTAIAAFWRDLQLSNTGFYGTVVTMQYTYHPGNVTPHYHIYWALCDKAVDMTPVKDTRCGKASRYVRMTFWQENPGVFMFEYLMDMGSQDIQATYGVQSYPDYLTLTTAEIFPEGRVCSMVYFNTNARNTSVEAIDYC</sequence>
<reference evidence="2 3" key="1">
    <citation type="submission" date="2019-10" db="EMBL/GenBank/DDBJ databases">
        <authorList>
            <person name="Palmer J.M."/>
        </authorList>
    </citation>
    <scope>NUCLEOTIDE SEQUENCE [LARGE SCALE GENOMIC DNA]</scope>
    <source>
        <strain evidence="2 3">TWF696</strain>
    </source>
</reference>
<dbReference type="Proteomes" id="UP001375240">
    <property type="component" value="Unassembled WGS sequence"/>
</dbReference>
<dbReference type="AlphaFoldDB" id="A0AAV9V771"/>
<gene>
    <name evidence="2" type="ORF">TWF696_004227</name>
</gene>
<dbReference type="EMBL" id="JAVHNQ010000002">
    <property type="protein sequence ID" value="KAK6355103.1"/>
    <property type="molecule type" value="Genomic_DNA"/>
</dbReference>
<protein>
    <submittedName>
        <fullName evidence="2">Uncharacterized protein</fullName>
    </submittedName>
</protein>
<keyword evidence="3" id="KW-1185">Reference proteome</keyword>
<organism evidence="2 3">
    <name type="scientific">Orbilia brochopaga</name>
    <dbReference type="NCBI Taxonomy" id="3140254"/>
    <lineage>
        <taxon>Eukaryota</taxon>
        <taxon>Fungi</taxon>
        <taxon>Dikarya</taxon>
        <taxon>Ascomycota</taxon>
        <taxon>Pezizomycotina</taxon>
        <taxon>Orbiliomycetes</taxon>
        <taxon>Orbiliales</taxon>
        <taxon>Orbiliaceae</taxon>
        <taxon>Orbilia</taxon>
    </lineage>
</organism>
<comment type="caution">
    <text evidence="2">The sequence shown here is derived from an EMBL/GenBank/DDBJ whole genome shotgun (WGS) entry which is preliminary data.</text>
</comment>
<name>A0AAV9V771_9PEZI</name>
<evidence type="ECO:0000313" key="2">
    <source>
        <dbReference type="EMBL" id="KAK6355103.1"/>
    </source>
</evidence>
<proteinExistence type="predicted"/>
<accession>A0AAV9V771</accession>
<feature type="chain" id="PRO_5043552871" evidence="1">
    <location>
        <begin position="19"/>
        <end position="264"/>
    </location>
</feature>